<reference evidence="15" key="1">
    <citation type="submission" date="2025-08" db="UniProtKB">
        <authorList>
            <consortium name="RefSeq"/>
        </authorList>
    </citation>
    <scope>IDENTIFICATION</scope>
    <source>
        <tissue evidence="15">Tentacle</tissue>
    </source>
</reference>
<feature type="domain" description="Peptidase S1" evidence="12">
    <location>
        <begin position="41"/>
        <end position="296"/>
    </location>
</feature>
<dbReference type="InterPro" id="IPR001254">
    <property type="entry name" value="Trypsin_dom"/>
</dbReference>
<feature type="domain" description="Sushi" evidence="13">
    <location>
        <begin position="470"/>
        <end position="530"/>
    </location>
</feature>
<evidence type="ECO:0000259" key="13">
    <source>
        <dbReference type="PROSITE" id="PS50923"/>
    </source>
</evidence>
<dbReference type="InterPro" id="IPR001314">
    <property type="entry name" value="Peptidase_S1A"/>
</dbReference>
<feature type="chain" id="PRO_5027880140" evidence="11">
    <location>
        <begin position="20"/>
        <end position="868"/>
    </location>
</feature>
<keyword evidence="14" id="KW-1185">Reference proteome</keyword>
<sequence length="868" mass="97505">MTIAEVIVILALSSHGILSITPVPKDYSICGESSLSVRSRIIGGAVSRHGMWPWHIGLYKQTNEKNKLICGGALISNRWVLTAAHCFYEIQRSPTRIWHQKDISPATKYSVVAGDHNIHQNDLSEQTRFASEILIHPNYRHAPYYENDIALIQLNQSVTFSPYVRTVCLPEKSERPLTKQGRLISVPGWGRSQHSLFSPILKYSVFKIQSDNKCDQSTTYFFNSSVTFCSGDGKGLTDTCKGDSGGSLVRKVLRKGVYRWVSVGLVSWGEGCAVKDKYGYNTRIEAFIDWIQQKIFPGCANPGNIPHGRFSGSDFSTGSHVVYRCSSGYKMKGKSSRTCKSSGKWTRAPACKRDRCRSLIQRLAQARRPKGTRLILRRGSYSQVMYKCRPGFTFHNGRKSVIRRCSRGRLSAREPRCRASCSKPPAILGGTKIGNVFHHGKTVRFQCFRQWTLVGAHVIRCKDGKWDFTTRCSPPCANPQTPLGGYRIDNDFTHGKTVRFRCLGKRRMYGTSNITCNDGKWYNDPPKCMWGLCPDPGVPTDGFRFDLDFRHNKTIRFQCMEGKKLIGRSVITCRYGQWNHEIPRCLSPTQKPRDYAACGVSPYNQRGRIVGGNRAGRGTWPWQVGIYEDGSSTGNLALRCGGALIAKRWVLTAASSFYDERRPLIPNRFIIKVGDDDRYTKEPEEHELPAEEIFIYPNYKDFPFYENDIALIKLPDGLKLGPFVRPVCLPKQNEDLLQPGKVGIVAGWGTTQVLKIGQGPSSSKKTSRALMHTALTIQSDSLCNQKTKFHFNSSVTFCAGDGKGGNDTCQGDSGGSFVREVLRDSEHRWVSVGLISWGEGCGLRDKYSYFTKVAPFVNWIRKTIQENP</sequence>
<dbReference type="KEGG" id="aten:116301129"/>
<evidence type="ECO:0000256" key="7">
    <source>
        <dbReference type="ARBA" id="ARBA00023157"/>
    </source>
</evidence>
<dbReference type="FunCoup" id="A0A6P8IH06">
    <property type="interactions" value="165"/>
</dbReference>
<dbReference type="PROSITE" id="PS50240">
    <property type="entry name" value="TRYPSIN_DOM"/>
    <property type="match status" value="2"/>
</dbReference>
<dbReference type="CDD" id="cd00033">
    <property type="entry name" value="CCP"/>
    <property type="match status" value="4"/>
</dbReference>
<keyword evidence="4 11" id="KW-0732">Signal</keyword>
<dbReference type="Pfam" id="PF00084">
    <property type="entry name" value="Sushi"/>
    <property type="match status" value="4"/>
</dbReference>
<dbReference type="GO" id="GO:0004252">
    <property type="term" value="F:serine-type endopeptidase activity"/>
    <property type="evidence" value="ECO:0007669"/>
    <property type="project" value="InterPro"/>
</dbReference>
<dbReference type="Gene3D" id="2.10.70.10">
    <property type="entry name" value="Complement Module, domain 1"/>
    <property type="match status" value="4"/>
</dbReference>
<name>A0A6P8IH06_ACTTE</name>
<feature type="domain" description="Peptidase S1" evidence="12">
    <location>
        <begin position="609"/>
        <end position="865"/>
    </location>
</feature>
<dbReference type="InterPro" id="IPR009003">
    <property type="entry name" value="Peptidase_S1_PA"/>
</dbReference>
<proteinExistence type="predicted"/>
<dbReference type="InterPro" id="IPR033116">
    <property type="entry name" value="TRYPSIN_SER"/>
</dbReference>
<protein>
    <submittedName>
        <fullName evidence="15">Uncharacterized protein LOC116301129 isoform X1</fullName>
    </submittedName>
</protein>
<evidence type="ECO:0000256" key="2">
    <source>
        <dbReference type="ARBA" id="ARBA00022525"/>
    </source>
</evidence>
<dbReference type="PROSITE" id="PS50923">
    <property type="entry name" value="SUSHI"/>
    <property type="match status" value="3"/>
</dbReference>
<evidence type="ECO:0000256" key="6">
    <source>
        <dbReference type="ARBA" id="ARBA00022825"/>
    </source>
</evidence>
<dbReference type="PANTHER" id="PTHR24252">
    <property type="entry name" value="ACROSIN-RELATED"/>
    <property type="match status" value="1"/>
</dbReference>
<dbReference type="PANTHER" id="PTHR24252:SF7">
    <property type="entry name" value="HYALIN"/>
    <property type="match status" value="1"/>
</dbReference>
<dbReference type="InterPro" id="IPR043504">
    <property type="entry name" value="Peptidase_S1_PA_chymotrypsin"/>
</dbReference>
<dbReference type="Gene3D" id="2.40.10.10">
    <property type="entry name" value="Trypsin-like serine proteases"/>
    <property type="match status" value="2"/>
</dbReference>
<dbReference type="Proteomes" id="UP000515163">
    <property type="component" value="Unplaced"/>
</dbReference>
<evidence type="ECO:0000256" key="1">
    <source>
        <dbReference type="ARBA" id="ARBA00004613"/>
    </source>
</evidence>
<dbReference type="InParanoid" id="A0A6P8IH06"/>
<keyword evidence="5 10" id="KW-0378">Hydrolase</keyword>
<accession>A0A6P8IH06</accession>
<feature type="domain" description="Sushi" evidence="13">
    <location>
        <begin position="531"/>
        <end position="587"/>
    </location>
</feature>
<keyword evidence="7" id="KW-1015">Disulfide bond</keyword>
<keyword evidence="9" id="KW-0768">Sushi</keyword>
<keyword evidence="8" id="KW-0325">Glycoprotein</keyword>
<gene>
    <name evidence="15" type="primary">LOC116301129</name>
</gene>
<dbReference type="GeneID" id="116301129"/>
<dbReference type="SMART" id="SM00020">
    <property type="entry name" value="Tryp_SPc"/>
    <property type="match status" value="2"/>
</dbReference>
<keyword evidence="2" id="KW-0964">Secreted</keyword>
<evidence type="ECO:0000256" key="8">
    <source>
        <dbReference type="ARBA" id="ARBA00023180"/>
    </source>
</evidence>
<keyword evidence="3 10" id="KW-0645">Protease</keyword>
<dbReference type="SMART" id="SM00032">
    <property type="entry name" value="CCP"/>
    <property type="match status" value="5"/>
</dbReference>
<dbReference type="FunFam" id="2.40.10.10:FF:000120">
    <property type="entry name" value="Putative serine protease"/>
    <property type="match status" value="1"/>
</dbReference>
<organism evidence="14 15">
    <name type="scientific">Actinia tenebrosa</name>
    <name type="common">Australian red waratah sea anemone</name>
    <dbReference type="NCBI Taxonomy" id="6105"/>
    <lineage>
        <taxon>Eukaryota</taxon>
        <taxon>Metazoa</taxon>
        <taxon>Cnidaria</taxon>
        <taxon>Anthozoa</taxon>
        <taxon>Hexacorallia</taxon>
        <taxon>Actiniaria</taxon>
        <taxon>Actiniidae</taxon>
        <taxon>Actinia</taxon>
    </lineage>
</organism>
<dbReference type="CDD" id="cd00190">
    <property type="entry name" value="Tryp_SPc"/>
    <property type="match status" value="2"/>
</dbReference>
<feature type="domain" description="Sushi" evidence="13">
    <location>
        <begin position="297"/>
        <end position="353"/>
    </location>
</feature>
<dbReference type="PROSITE" id="PS00135">
    <property type="entry name" value="TRYPSIN_SER"/>
    <property type="match status" value="2"/>
</dbReference>
<keyword evidence="6 10" id="KW-0720">Serine protease</keyword>
<evidence type="ECO:0000256" key="4">
    <source>
        <dbReference type="ARBA" id="ARBA00022729"/>
    </source>
</evidence>
<comment type="subcellular location">
    <subcellularLocation>
        <location evidence="1">Secreted</location>
    </subcellularLocation>
</comment>
<evidence type="ECO:0000313" key="15">
    <source>
        <dbReference type="RefSeq" id="XP_031565999.1"/>
    </source>
</evidence>
<evidence type="ECO:0000256" key="5">
    <source>
        <dbReference type="ARBA" id="ARBA00022801"/>
    </source>
</evidence>
<feature type="signal peptide" evidence="11">
    <location>
        <begin position="1"/>
        <end position="19"/>
    </location>
</feature>
<dbReference type="PRINTS" id="PR00722">
    <property type="entry name" value="CHYMOTRYPSIN"/>
</dbReference>
<evidence type="ECO:0000256" key="9">
    <source>
        <dbReference type="PROSITE-ProRule" id="PRU00302"/>
    </source>
</evidence>
<dbReference type="AlphaFoldDB" id="A0A6P8IH06"/>
<dbReference type="GO" id="GO:0005576">
    <property type="term" value="C:extracellular region"/>
    <property type="evidence" value="ECO:0007669"/>
    <property type="project" value="UniProtKB-SubCell"/>
</dbReference>
<dbReference type="InterPro" id="IPR035976">
    <property type="entry name" value="Sushi/SCR/CCP_sf"/>
</dbReference>
<comment type="caution">
    <text evidence="9">Lacks conserved residue(s) required for the propagation of feature annotation.</text>
</comment>
<dbReference type="RefSeq" id="XP_031565999.1">
    <property type="nucleotide sequence ID" value="XM_031710139.1"/>
</dbReference>
<evidence type="ECO:0000256" key="10">
    <source>
        <dbReference type="RuleBase" id="RU363034"/>
    </source>
</evidence>
<dbReference type="FunFam" id="2.40.10.10:FF:000054">
    <property type="entry name" value="Complement C1r subcomponent"/>
    <property type="match status" value="1"/>
</dbReference>
<dbReference type="OrthoDB" id="10051896at2759"/>
<dbReference type="SUPFAM" id="SSF57535">
    <property type="entry name" value="Complement control module/SCR domain"/>
    <property type="match status" value="4"/>
</dbReference>
<dbReference type="PROSITE" id="PS00134">
    <property type="entry name" value="TRYPSIN_HIS"/>
    <property type="match status" value="1"/>
</dbReference>
<dbReference type="GO" id="GO:0006508">
    <property type="term" value="P:proteolysis"/>
    <property type="evidence" value="ECO:0007669"/>
    <property type="project" value="UniProtKB-KW"/>
</dbReference>
<evidence type="ECO:0000256" key="11">
    <source>
        <dbReference type="SAM" id="SignalP"/>
    </source>
</evidence>
<evidence type="ECO:0000256" key="3">
    <source>
        <dbReference type="ARBA" id="ARBA00022670"/>
    </source>
</evidence>
<dbReference type="Pfam" id="PF00089">
    <property type="entry name" value="Trypsin"/>
    <property type="match status" value="2"/>
</dbReference>
<dbReference type="InterPro" id="IPR000436">
    <property type="entry name" value="Sushi_SCR_CCP_dom"/>
</dbReference>
<evidence type="ECO:0000313" key="14">
    <source>
        <dbReference type="Proteomes" id="UP000515163"/>
    </source>
</evidence>
<dbReference type="SUPFAM" id="SSF50494">
    <property type="entry name" value="Trypsin-like serine proteases"/>
    <property type="match status" value="2"/>
</dbReference>
<evidence type="ECO:0000259" key="12">
    <source>
        <dbReference type="PROSITE" id="PS50240"/>
    </source>
</evidence>
<dbReference type="InterPro" id="IPR018114">
    <property type="entry name" value="TRYPSIN_HIS"/>
</dbReference>